<dbReference type="STRING" id="31234.E3LMA7"/>
<dbReference type="GO" id="GO:0008568">
    <property type="term" value="F:microtubule severing ATPase activity"/>
    <property type="evidence" value="ECO:0007669"/>
    <property type="project" value="UniProtKB-EC"/>
</dbReference>
<dbReference type="EMBL" id="NMWX01000912">
    <property type="protein sequence ID" value="OZF75018.1"/>
    <property type="molecule type" value="Genomic_DNA"/>
</dbReference>
<dbReference type="GO" id="GO:0016887">
    <property type="term" value="F:ATP hydrolysis activity"/>
    <property type="evidence" value="ECO:0007669"/>
    <property type="project" value="InterPro"/>
</dbReference>
<keyword evidence="2" id="KW-1185">Reference proteome</keyword>
<dbReference type="Gene3D" id="1.10.8.60">
    <property type="match status" value="1"/>
</dbReference>
<dbReference type="InterPro" id="IPR003960">
    <property type="entry name" value="ATPase_AAA_CS"/>
</dbReference>
<dbReference type="InterPro" id="IPR028596">
    <property type="entry name" value="KATNA1"/>
</dbReference>
<dbReference type="eggNOG" id="KOG0738">
    <property type="taxonomic scope" value="Eukaryota"/>
</dbReference>
<dbReference type="Pfam" id="PF17862">
    <property type="entry name" value="AAA_lid_3"/>
    <property type="match status" value="1"/>
</dbReference>
<dbReference type="HOGENOM" id="CLU_000688_21_1_1"/>
<dbReference type="HAMAP" id="MF_03023">
    <property type="entry name" value="Katanin_p60_A1"/>
    <property type="match status" value="1"/>
</dbReference>
<protein>
    <submittedName>
        <fullName evidence="1">Uncharacterized protein</fullName>
    </submittedName>
</protein>
<dbReference type="InterPro" id="IPR041569">
    <property type="entry name" value="AAA_lid_3"/>
</dbReference>
<dbReference type="PANTHER" id="PTHR23074">
    <property type="entry name" value="AAA DOMAIN-CONTAINING"/>
    <property type="match status" value="1"/>
</dbReference>
<dbReference type="GO" id="GO:0005874">
    <property type="term" value="C:microtubule"/>
    <property type="evidence" value="ECO:0007669"/>
    <property type="project" value="UniProtKB-KW"/>
</dbReference>
<dbReference type="OMA" id="KIESECY"/>
<dbReference type="GO" id="GO:0051321">
    <property type="term" value="P:meiotic cell cycle"/>
    <property type="evidence" value="ECO:0007669"/>
    <property type="project" value="UniProtKB-KW"/>
</dbReference>
<dbReference type="GO" id="GO:0005813">
    <property type="term" value="C:centrosome"/>
    <property type="evidence" value="ECO:0007669"/>
    <property type="project" value="UniProtKB-UniRule"/>
</dbReference>
<dbReference type="PROSITE" id="PS00674">
    <property type="entry name" value="AAA"/>
    <property type="match status" value="1"/>
</dbReference>
<dbReference type="InterPro" id="IPR027417">
    <property type="entry name" value="P-loop_NTPase"/>
</dbReference>
<sequence>MSSVNKIESECYPSIGNLPLPSNLFSLCAVFHSVHYVFSYHLSSSVSSLRILLLFLLFNIIIFAEMVGDSPTVTGYLERAQVAKTMAEDGRWAEAANVLKQLMADVKTCKIPASNREDTESRTAFLKALEVNLKLVQQNAREEEDLHDAMTRQSGSPEPPADPDVWSKPSPPLPTSKFATKKTGTVSRHPREVSKSTSSMSSSHVQNSVDSKPACPSQGILPPNSAGESFDASSYDSYIVQAVRGTMATQTENTMVLDDIIGMHDVKQVLHEAVTLPLLVPEFFRGLRSPWKAMVLAGPPGTGKTLIARAIASESSSTFFTVSSTDLSSKWRGDSEKIVRLLFELARFYAPSIIFIDEIDTLGGQRGNSGEHEASRRVKSEFLVQMDGAQHKFDERRVFVLAATNIPWELDEALRRRFEKRIFIPLPDLDARKKLIETSMEATLKSNEINYDELAARTEGFSGADMVSLCRTAAINVLRRYDTKSLRGEELSAAMESLKTEPVRNCDFEAALRAVSSSVDPDTMVKCKEWCDSFGAM</sequence>
<dbReference type="GO" id="GO:0005737">
    <property type="term" value="C:cytoplasm"/>
    <property type="evidence" value="ECO:0007669"/>
    <property type="project" value="UniProtKB-UniRule"/>
</dbReference>
<name>A0A260YNQ2_CAERE</name>
<dbReference type="Proteomes" id="UP000216624">
    <property type="component" value="Unassembled WGS sequence"/>
</dbReference>
<dbReference type="GO" id="GO:0008017">
    <property type="term" value="F:microtubule binding"/>
    <property type="evidence" value="ECO:0007669"/>
    <property type="project" value="UniProtKB-UniRule"/>
</dbReference>
<evidence type="ECO:0000313" key="2">
    <source>
        <dbReference type="Proteomes" id="UP000216624"/>
    </source>
</evidence>
<dbReference type="InterPro" id="IPR003959">
    <property type="entry name" value="ATPase_AAA_core"/>
</dbReference>
<dbReference type="OrthoDB" id="5334845at2759"/>
<accession>A0A260YNQ2</accession>
<reference evidence="1" key="1">
    <citation type="submission" date="2017-08" db="EMBL/GenBank/DDBJ databases">
        <authorList>
            <person name="de Groot N.N."/>
        </authorList>
    </citation>
    <scope>NUCLEOTIDE SEQUENCE [LARGE SCALE GENOMIC DNA]</scope>
    <source>
        <strain evidence="1">PX439</strain>
    </source>
</reference>
<dbReference type="SMART" id="SM00382">
    <property type="entry name" value="AAA"/>
    <property type="match status" value="1"/>
</dbReference>
<dbReference type="Pfam" id="PF00004">
    <property type="entry name" value="AAA"/>
    <property type="match status" value="1"/>
</dbReference>
<dbReference type="GO" id="GO:0051013">
    <property type="term" value="P:microtubule severing"/>
    <property type="evidence" value="ECO:0007669"/>
    <property type="project" value="UniProtKB-UniRule"/>
</dbReference>
<dbReference type="GO" id="GO:0000922">
    <property type="term" value="C:spindle pole"/>
    <property type="evidence" value="ECO:0007669"/>
    <property type="project" value="UniProtKB-SubCell"/>
</dbReference>
<evidence type="ECO:0000313" key="1">
    <source>
        <dbReference type="EMBL" id="OZF75018.1"/>
    </source>
</evidence>
<dbReference type="InterPro" id="IPR050304">
    <property type="entry name" value="MT-severing_AAA_ATPase"/>
</dbReference>
<dbReference type="GO" id="GO:0005524">
    <property type="term" value="F:ATP binding"/>
    <property type="evidence" value="ECO:0007669"/>
    <property type="project" value="UniProtKB-KW"/>
</dbReference>
<dbReference type="GO" id="GO:0051301">
    <property type="term" value="P:cell division"/>
    <property type="evidence" value="ECO:0007669"/>
    <property type="project" value="UniProtKB-KW"/>
</dbReference>
<proteinExistence type="inferred from homology"/>
<comment type="caution">
    <text evidence="1">The sequence shown here is derived from an EMBL/GenBank/DDBJ whole genome shotgun (WGS) entry which is preliminary data.</text>
</comment>
<dbReference type="InterPro" id="IPR003593">
    <property type="entry name" value="AAA+_ATPase"/>
</dbReference>
<dbReference type="PANTHER" id="PTHR23074:SF78">
    <property type="entry name" value="KATANIN P60 ATPASE-CONTAINING SUBUNIT A-LIKE 2"/>
    <property type="match status" value="1"/>
</dbReference>
<organism evidence="1 2">
    <name type="scientific">Caenorhabditis remanei</name>
    <name type="common">Caenorhabditis vulgaris</name>
    <dbReference type="NCBI Taxonomy" id="31234"/>
    <lineage>
        <taxon>Eukaryota</taxon>
        <taxon>Metazoa</taxon>
        <taxon>Ecdysozoa</taxon>
        <taxon>Nematoda</taxon>
        <taxon>Chromadorea</taxon>
        <taxon>Rhabditida</taxon>
        <taxon>Rhabditina</taxon>
        <taxon>Rhabditomorpha</taxon>
        <taxon>Rhabditoidea</taxon>
        <taxon>Rhabditidae</taxon>
        <taxon>Peloderinae</taxon>
        <taxon>Caenorhabditis</taxon>
    </lineage>
</organism>
<dbReference type="Gene3D" id="3.40.50.300">
    <property type="entry name" value="P-loop containing nucleotide triphosphate hydrolases"/>
    <property type="match status" value="1"/>
</dbReference>
<feature type="non-terminal residue" evidence="1">
    <location>
        <position position="1"/>
    </location>
</feature>
<gene>
    <name evidence="1" type="ORF">FL82_12581</name>
</gene>
<dbReference type="SUPFAM" id="SSF52540">
    <property type="entry name" value="P-loop containing nucleoside triphosphate hydrolases"/>
    <property type="match status" value="1"/>
</dbReference>
<dbReference type="CDD" id="cd19509">
    <property type="entry name" value="RecA-like_VPS4-like"/>
    <property type="match status" value="1"/>
</dbReference>